<dbReference type="RefSeq" id="XP_008819544.1">
    <property type="nucleotide sequence ID" value="XM_008821322.1"/>
</dbReference>
<organism evidence="3 4">
    <name type="scientific">Plasmodium inui San Antonio 1</name>
    <dbReference type="NCBI Taxonomy" id="1237626"/>
    <lineage>
        <taxon>Eukaryota</taxon>
        <taxon>Sar</taxon>
        <taxon>Alveolata</taxon>
        <taxon>Apicomplexa</taxon>
        <taxon>Aconoidasida</taxon>
        <taxon>Haemosporida</taxon>
        <taxon>Plasmodiidae</taxon>
        <taxon>Plasmodium</taxon>
        <taxon>Plasmodium (Plasmodium)</taxon>
    </lineage>
</organism>
<evidence type="ECO:0000256" key="1">
    <source>
        <dbReference type="SAM" id="MobiDB-lite"/>
    </source>
</evidence>
<keyword evidence="2" id="KW-1133">Transmembrane helix</keyword>
<gene>
    <name evidence="3" type="ORF">C922_05751</name>
</gene>
<feature type="region of interest" description="Disordered" evidence="1">
    <location>
        <begin position="373"/>
        <end position="428"/>
    </location>
</feature>
<dbReference type="EMBL" id="KI965621">
    <property type="protein sequence ID" value="EUD63870.1"/>
    <property type="molecule type" value="Genomic_DNA"/>
</dbReference>
<feature type="region of interest" description="Disordered" evidence="1">
    <location>
        <begin position="1"/>
        <end position="20"/>
    </location>
</feature>
<dbReference type="VEuPathDB" id="PlasmoDB:C922_05751"/>
<feature type="compositionally biased region" description="Basic and acidic residues" evidence="1">
    <location>
        <begin position="418"/>
        <end position="428"/>
    </location>
</feature>
<reference evidence="3 4" key="1">
    <citation type="submission" date="2013-02" db="EMBL/GenBank/DDBJ databases">
        <title>The Genome Sequence of Plasmodium inui San Antonio 1.</title>
        <authorList>
            <consortium name="The Broad Institute Genome Sequencing Platform"/>
            <consortium name="The Broad Institute Genome Sequencing Center for Infectious Disease"/>
            <person name="Neafsey D."/>
            <person name="Cheeseman I."/>
            <person name="Volkman S."/>
            <person name="Adams J."/>
            <person name="Walker B."/>
            <person name="Young S.K."/>
            <person name="Zeng Q."/>
            <person name="Gargeya S."/>
            <person name="Fitzgerald M."/>
            <person name="Haas B."/>
            <person name="Abouelleil A."/>
            <person name="Alvarado L."/>
            <person name="Arachchi H.M."/>
            <person name="Berlin A.M."/>
            <person name="Chapman S.B."/>
            <person name="Dewar J."/>
            <person name="Goldberg J."/>
            <person name="Griggs A."/>
            <person name="Gujja S."/>
            <person name="Hansen M."/>
            <person name="Howarth C."/>
            <person name="Imamovic A."/>
            <person name="Larimer J."/>
            <person name="McCowan C."/>
            <person name="Murphy C."/>
            <person name="Neiman D."/>
            <person name="Pearson M."/>
            <person name="Priest M."/>
            <person name="Roberts A."/>
            <person name="Saif S."/>
            <person name="Shea T."/>
            <person name="Sisk P."/>
            <person name="Sykes S."/>
            <person name="Wortman J."/>
            <person name="Nusbaum C."/>
            <person name="Birren B."/>
        </authorList>
    </citation>
    <scope>NUCLEOTIDE SEQUENCE [LARGE SCALE GENOMIC DNA]</scope>
    <source>
        <strain evidence="3 4">San Antonio 1</strain>
    </source>
</reference>
<sequence length="496" mass="56522">MEPEKNNSDWQMPFGRPTKQSVSTFHQAEPEGSQCQIGMKYNYSSLFKPGSSGRTQIADWIRDKMFENDTYAWGKGFSPSVSTGLKTSDDNQYLDWGDLVHNVLNRIDAQVVSERDGRAKLLTWTKEDWQDALNLEQEKCVHLNQFDSGKRVLFVVMCIMTGLIEGKNEQDTKFRKRGRMCDIIDTNLEFTEDQWEEWIKPTSDMRKSPLEACSKQKGYHGCQEAAMALILSIYGGMKEVYQEYGPYHLTYWMKKGKSPGHKTNVKMCSMKEDKMECLDFVASDSQAGKIQIGGDELEEVFRTKSFELREQLETVEETGEDERDHKEVDISEFPGRVRSAEGLNTEQSDSERYQESYEEVLIRKDATLEASRRQVQDNETLDKAKDSKESLSSFTEGEDTIRMDSSGPANEHPTPPQEDERFKQEEAGRDEDKSLFLLAGLEGWKLIAGLAGVVCMAFAGGYGMWRVFNRGGRRSSSRPRGREISLYQVGYGAPSC</sequence>
<protein>
    <submittedName>
        <fullName evidence="3">Uncharacterized protein</fullName>
    </submittedName>
</protein>
<feature type="region of interest" description="Disordered" evidence="1">
    <location>
        <begin position="313"/>
        <end position="356"/>
    </location>
</feature>
<keyword evidence="4" id="KW-1185">Reference proteome</keyword>
<accession>W6ZX80</accession>
<evidence type="ECO:0000256" key="2">
    <source>
        <dbReference type="SAM" id="Phobius"/>
    </source>
</evidence>
<keyword evidence="2" id="KW-0472">Membrane</keyword>
<keyword evidence="2" id="KW-0812">Transmembrane</keyword>
<name>W6ZX80_9APIC</name>
<proteinExistence type="predicted"/>
<feature type="compositionally biased region" description="Basic and acidic residues" evidence="1">
    <location>
        <begin position="373"/>
        <end position="389"/>
    </location>
</feature>
<evidence type="ECO:0000313" key="3">
    <source>
        <dbReference type="EMBL" id="EUD63870.1"/>
    </source>
</evidence>
<dbReference type="AlphaFoldDB" id="W6ZX80"/>
<dbReference type="Proteomes" id="UP000030640">
    <property type="component" value="Unassembled WGS sequence"/>
</dbReference>
<evidence type="ECO:0000313" key="4">
    <source>
        <dbReference type="Proteomes" id="UP000030640"/>
    </source>
</evidence>
<feature type="transmembrane region" description="Helical" evidence="2">
    <location>
        <begin position="446"/>
        <end position="468"/>
    </location>
</feature>
<dbReference type="GeneID" id="20041025"/>